<name>A0A4R3I0Y2_PAULE</name>
<accession>A0A4R3I0Y2</accession>
<keyword evidence="1" id="KW-0808">Transferase</keyword>
<evidence type="ECO:0000313" key="5">
    <source>
        <dbReference type="EMBL" id="TCS39198.1"/>
    </source>
</evidence>
<dbReference type="Proteomes" id="UP000295382">
    <property type="component" value="Unassembled WGS sequence"/>
</dbReference>
<dbReference type="OrthoDB" id="9792869at2"/>
<dbReference type="SUPFAM" id="SSF55874">
    <property type="entry name" value="ATPase domain of HSP90 chaperone/DNA topoisomerase II/histidine kinase"/>
    <property type="match status" value="1"/>
</dbReference>
<dbReference type="InterPro" id="IPR011712">
    <property type="entry name" value="Sig_transdc_His_kin_sub3_dim/P"/>
</dbReference>
<evidence type="ECO:0000256" key="1">
    <source>
        <dbReference type="ARBA" id="ARBA00022679"/>
    </source>
</evidence>
<dbReference type="Gene3D" id="3.30.565.10">
    <property type="entry name" value="Histidine kinase-like ATPase, C-terminal domain"/>
    <property type="match status" value="1"/>
</dbReference>
<sequence>MPRKRKQPVDDWESRFQAIVSNTPGLVFQCLLRADGSLEFPYLSEGCHALLGLDPQALHAAPERFLDLLLPEDRDSFRESMLASAAGGKAWNWEGRISVAQWNDIKWINLRCTPRRSDDGDTLWDGIMSNITQSKLEEAEIKRSRAQLAELSAHVEKVKEQERMRIAREIHDDVGGNLTAIKMALALLVKRLPTLAPEAVDKARYLDTLVDRTIESVHRIAGDLRPGVLDFGIAAAIEWQTQEFEKQTGIPCSLVIDHSDIELPADQATALFRIFQETLTNISKHAGATRVDVRLACQDGKLCLEVADNGKGIGAADRGKPQSFGIRGMTERAHAMGGELQLQNAATGGCVVCIRIPLSIP</sequence>
<organism evidence="5 6">
    <name type="scientific">Paucimonas lemoignei</name>
    <name type="common">Pseudomonas lemoignei</name>
    <dbReference type="NCBI Taxonomy" id="29443"/>
    <lineage>
        <taxon>Bacteria</taxon>
        <taxon>Pseudomonadati</taxon>
        <taxon>Pseudomonadota</taxon>
        <taxon>Betaproteobacteria</taxon>
        <taxon>Burkholderiales</taxon>
        <taxon>Burkholderiaceae</taxon>
        <taxon>Paucimonas</taxon>
    </lineage>
</organism>
<dbReference type="PANTHER" id="PTHR24421:SF59">
    <property type="entry name" value="OXYGEN SENSOR HISTIDINE KINASE NREB"/>
    <property type="match status" value="1"/>
</dbReference>
<dbReference type="Pfam" id="PF08447">
    <property type="entry name" value="PAS_3"/>
    <property type="match status" value="1"/>
</dbReference>
<dbReference type="SMART" id="SM00387">
    <property type="entry name" value="HATPase_c"/>
    <property type="match status" value="1"/>
</dbReference>
<evidence type="ECO:0000256" key="3">
    <source>
        <dbReference type="ARBA" id="ARBA00023012"/>
    </source>
</evidence>
<dbReference type="InterPro" id="IPR003594">
    <property type="entry name" value="HATPase_dom"/>
</dbReference>
<dbReference type="Pfam" id="PF02518">
    <property type="entry name" value="HATPase_c"/>
    <property type="match status" value="1"/>
</dbReference>
<evidence type="ECO:0000259" key="4">
    <source>
        <dbReference type="SMART" id="SM00387"/>
    </source>
</evidence>
<comment type="caution">
    <text evidence="5">The sequence shown here is derived from an EMBL/GenBank/DDBJ whole genome shotgun (WGS) entry which is preliminary data.</text>
</comment>
<dbReference type="InterPro" id="IPR036890">
    <property type="entry name" value="HATPase_C_sf"/>
</dbReference>
<evidence type="ECO:0000256" key="2">
    <source>
        <dbReference type="ARBA" id="ARBA00022777"/>
    </source>
</evidence>
<keyword evidence="6" id="KW-1185">Reference proteome</keyword>
<dbReference type="Gene3D" id="1.20.5.1930">
    <property type="match status" value="1"/>
</dbReference>
<dbReference type="SUPFAM" id="SSF55785">
    <property type="entry name" value="PYP-like sensor domain (PAS domain)"/>
    <property type="match status" value="1"/>
</dbReference>
<reference evidence="5 6" key="1">
    <citation type="submission" date="2019-03" db="EMBL/GenBank/DDBJ databases">
        <title>Genomic Encyclopedia of Type Strains, Phase IV (KMG-IV): sequencing the most valuable type-strain genomes for metagenomic binning, comparative biology and taxonomic classification.</title>
        <authorList>
            <person name="Goeker M."/>
        </authorList>
    </citation>
    <scope>NUCLEOTIDE SEQUENCE [LARGE SCALE GENOMIC DNA]</scope>
    <source>
        <strain evidence="5 6">DSM 7445</strain>
    </source>
</reference>
<dbReference type="Pfam" id="PF07730">
    <property type="entry name" value="HisKA_3"/>
    <property type="match status" value="1"/>
</dbReference>
<dbReference type="GO" id="GO:0016020">
    <property type="term" value="C:membrane"/>
    <property type="evidence" value="ECO:0007669"/>
    <property type="project" value="InterPro"/>
</dbReference>
<dbReference type="InterPro" id="IPR050482">
    <property type="entry name" value="Sensor_HK_TwoCompSys"/>
</dbReference>
<dbReference type="AlphaFoldDB" id="A0A4R3I0Y2"/>
<dbReference type="GO" id="GO:0046983">
    <property type="term" value="F:protein dimerization activity"/>
    <property type="evidence" value="ECO:0007669"/>
    <property type="project" value="InterPro"/>
</dbReference>
<dbReference type="InterPro" id="IPR000014">
    <property type="entry name" value="PAS"/>
</dbReference>
<keyword evidence="2 5" id="KW-0418">Kinase</keyword>
<keyword evidence="3" id="KW-0902">Two-component regulatory system</keyword>
<dbReference type="CDD" id="cd00130">
    <property type="entry name" value="PAS"/>
    <property type="match status" value="1"/>
</dbReference>
<evidence type="ECO:0000313" key="6">
    <source>
        <dbReference type="Proteomes" id="UP000295382"/>
    </source>
</evidence>
<gene>
    <name evidence="5" type="ORF">EDC30_101149</name>
</gene>
<dbReference type="InterPro" id="IPR013655">
    <property type="entry name" value="PAS_fold_3"/>
</dbReference>
<dbReference type="RefSeq" id="WP_132256382.1">
    <property type="nucleotide sequence ID" value="NZ_SLZQ01000001.1"/>
</dbReference>
<dbReference type="PANTHER" id="PTHR24421">
    <property type="entry name" value="NITRATE/NITRITE SENSOR PROTEIN NARX-RELATED"/>
    <property type="match status" value="1"/>
</dbReference>
<feature type="domain" description="Histidine kinase/HSP90-like ATPase" evidence="4">
    <location>
        <begin position="266"/>
        <end position="360"/>
    </location>
</feature>
<dbReference type="EMBL" id="SLZQ01000001">
    <property type="protein sequence ID" value="TCS39198.1"/>
    <property type="molecule type" value="Genomic_DNA"/>
</dbReference>
<dbReference type="InterPro" id="IPR035965">
    <property type="entry name" value="PAS-like_dom_sf"/>
</dbReference>
<dbReference type="CDD" id="cd16917">
    <property type="entry name" value="HATPase_UhpB-NarQ-NarX-like"/>
    <property type="match status" value="1"/>
</dbReference>
<protein>
    <submittedName>
        <fullName evidence="5">Histidine kinase/DNA gyrase B/HSP90-like ATPase</fullName>
    </submittedName>
</protein>
<dbReference type="GO" id="GO:0000155">
    <property type="term" value="F:phosphorelay sensor kinase activity"/>
    <property type="evidence" value="ECO:0007669"/>
    <property type="project" value="InterPro"/>
</dbReference>
<dbReference type="Gene3D" id="3.30.450.20">
    <property type="entry name" value="PAS domain"/>
    <property type="match status" value="1"/>
</dbReference>
<proteinExistence type="predicted"/>